<reference evidence="1" key="1">
    <citation type="journal article" date="2023" name="Microbiol. Spectr.">
        <title>Whole-genome sequencing provides insights into a novel species: Providencia hangzhouensis associated with urinary tract infections.</title>
        <authorList>
            <person name="Dong X."/>
            <person name="Yu Y."/>
            <person name="Liu J."/>
            <person name="Cao D."/>
            <person name="Xiang Y."/>
            <person name="Bi K."/>
            <person name="Yuan X."/>
            <person name="Li S."/>
            <person name="Wu T."/>
            <person name="Zhang Y."/>
        </authorList>
    </citation>
    <scope>NUCLEOTIDE SEQUENCE</scope>
    <source>
        <strain evidence="1">PR-310</strain>
    </source>
</reference>
<protein>
    <submittedName>
        <fullName evidence="1">Uncharacterized protein</fullName>
    </submittedName>
</protein>
<dbReference type="EMBL" id="CP135052">
    <property type="protein sequence ID" value="WNK22644.1"/>
    <property type="molecule type" value="Genomic_DNA"/>
</dbReference>
<dbReference type="Proteomes" id="UP001163184">
    <property type="component" value="Chromosome"/>
</dbReference>
<proteinExistence type="predicted"/>
<evidence type="ECO:0000313" key="2">
    <source>
        <dbReference type="Proteomes" id="UP001163184"/>
    </source>
</evidence>
<accession>A0ABY9Z4H3</accession>
<dbReference type="RefSeq" id="WP_140171330.1">
    <property type="nucleotide sequence ID" value="NZ_CP135052.1"/>
</dbReference>
<gene>
    <name evidence="1" type="ORF">PZ638_11790</name>
</gene>
<organism evidence="1 2">
    <name type="scientific">Providencia hangzhouensis</name>
    <dbReference type="NCBI Taxonomy" id="3031799"/>
    <lineage>
        <taxon>Bacteria</taxon>
        <taxon>Pseudomonadati</taxon>
        <taxon>Pseudomonadota</taxon>
        <taxon>Gammaproteobacteria</taxon>
        <taxon>Enterobacterales</taxon>
        <taxon>Morganellaceae</taxon>
        <taxon>Providencia</taxon>
    </lineage>
</organism>
<sequence length="164" mass="18850">MDKDILNQIYPYIGSDSLKKLLLILKKTNPKFNNRDIKSGDALSLTLSYCIEIAYNELFNSFDDNSPSPLPPPKTPKSQLLYGIFQLVTSLRAKNLSNKKIINYLNKKQIPTPDHVMNKYSLALIQQHTPRWGLADLTSILTEQNKAEVLLYEYLEELNHRAQK</sequence>
<keyword evidence="2" id="KW-1185">Reference proteome</keyword>
<name>A0ABY9Z4H3_9GAMM</name>
<evidence type="ECO:0000313" key="1">
    <source>
        <dbReference type="EMBL" id="WNK22644.1"/>
    </source>
</evidence>
<dbReference type="GeneID" id="92275151"/>